<feature type="domain" description="C2H2-type" evidence="7">
    <location>
        <begin position="311"/>
        <end position="339"/>
    </location>
</feature>
<feature type="binding site" evidence="6">
    <location>
        <position position="54"/>
    </location>
    <ligand>
        <name>Zn(2+)</name>
        <dbReference type="ChEBI" id="CHEBI:29105"/>
    </ligand>
</feature>
<accession>A0A182VWG6</accession>
<dbReference type="Gene3D" id="3.30.160.60">
    <property type="entry name" value="Classic Zinc Finger"/>
    <property type="match status" value="3"/>
</dbReference>
<evidence type="ECO:0000256" key="6">
    <source>
        <dbReference type="PROSITE-ProRule" id="PRU01263"/>
    </source>
</evidence>
<evidence type="ECO:0000259" key="8">
    <source>
        <dbReference type="PROSITE" id="PS51915"/>
    </source>
</evidence>
<dbReference type="AlphaFoldDB" id="A0A182VWG6"/>
<organism evidence="9 10">
    <name type="scientific">Anopheles minimus</name>
    <dbReference type="NCBI Taxonomy" id="112268"/>
    <lineage>
        <taxon>Eukaryota</taxon>
        <taxon>Metazoa</taxon>
        <taxon>Ecdysozoa</taxon>
        <taxon>Arthropoda</taxon>
        <taxon>Hexapoda</taxon>
        <taxon>Insecta</taxon>
        <taxon>Pterygota</taxon>
        <taxon>Neoptera</taxon>
        <taxon>Endopterygota</taxon>
        <taxon>Diptera</taxon>
        <taxon>Nematocera</taxon>
        <taxon>Culicoidea</taxon>
        <taxon>Culicidae</taxon>
        <taxon>Anophelinae</taxon>
        <taxon>Anopheles</taxon>
    </lineage>
</organism>
<feature type="binding site" evidence="6">
    <location>
        <position position="57"/>
    </location>
    <ligand>
        <name>Zn(2+)</name>
        <dbReference type="ChEBI" id="CHEBI:29105"/>
    </ligand>
</feature>
<dbReference type="PANTHER" id="PTHR24379:SF121">
    <property type="entry name" value="C2H2-TYPE DOMAIN-CONTAINING PROTEIN"/>
    <property type="match status" value="1"/>
</dbReference>
<keyword evidence="3 5" id="KW-0863">Zinc-finger</keyword>
<evidence type="ECO:0000256" key="5">
    <source>
        <dbReference type="PROSITE-ProRule" id="PRU00042"/>
    </source>
</evidence>
<sequence>MATELSNTVCRFCLTQTNSARCFFELFNSEEECDHLQTLLGTEMVPSDEYTNVCPECETNISIVFSIMTEIRRANRIFCTLLRQQQDAKQLETVYRESSSHTSHGTDVLHVVAKDEQYEMQAERLVSDDEECLYECNNESYETNEKIHEQELKCFICKSFSGTHPDLQQHLHSSHKDVVVPKQCPMCCIKLASISEWNYHLLIHQCLFGCLYCEKIFQSQPDLDLHHKECTGYRCTGCSQSFAFIHELLKHNSCGTSDEERIYKISHLLNAVGRPEPNEHRKCSICGEHFAEHEDLCEHIAKIHAELGMKFHCCDLCPKQFISLDVARQHRASHNTENTIQNILNPPKRLPHGPNECLICGTRFKFNRDLLQHLAKEHADVSVTLFQCAMCDKKFTTEAKLEKHNYNMHQGRQPEYFCSFCGRSFNKRIALQDHESTHRGRKIYHCE</sequence>
<dbReference type="STRING" id="112268.A0A182VWG6"/>
<dbReference type="EnsemblMetazoa" id="AMIN002415-RA">
    <property type="protein sequence ID" value="AMIN002415-PA"/>
    <property type="gene ID" value="AMIN002415"/>
</dbReference>
<feature type="domain" description="C2H2-type" evidence="7">
    <location>
        <begin position="281"/>
        <end position="305"/>
    </location>
</feature>
<dbReference type="SUPFAM" id="SSF57667">
    <property type="entry name" value="beta-beta-alpha zinc fingers"/>
    <property type="match status" value="3"/>
</dbReference>
<dbReference type="PROSITE" id="PS00028">
    <property type="entry name" value="ZINC_FINGER_C2H2_1"/>
    <property type="match status" value="4"/>
</dbReference>
<dbReference type="PROSITE" id="PS51915">
    <property type="entry name" value="ZAD"/>
    <property type="match status" value="1"/>
</dbReference>
<keyword evidence="4 6" id="KW-0862">Zinc</keyword>
<dbReference type="GO" id="GO:0005634">
    <property type="term" value="C:nucleus"/>
    <property type="evidence" value="ECO:0007669"/>
    <property type="project" value="InterPro"/>
</dbReference>
<feature type="domain" description="ZAD" evidence="8">
    <location>
        <begin position="8"/>
        <end position="81"/>
    </location>
</feature>
<dbReference type="InterPro" id="IPR012934">
    <property type="entry name" value="Znf_AD"/>
</dbReference>
<feature type="domain" description="C2H2-type" evidence="7">
    <location>
        <begin position="233"/>
        <end position="260"/>
    </location>
</feature>
<keyword evidence="1 6" id="KW-0479">Metal-binding</keyword>
<evidence type="ECO:0008006" key="11">
    <source>
        <dbReference type="Google" id="ProtNLM"/>
    </source>
</evidence>
<name>A0A182VWG6_9DIPT</name>
<dbReference type="InterPro" id="IPR013087">
    <property type="entry name" value="Znf_C2H2_type"/>
</dbReference>
<feature type="domain" description="C2H2-type" evidence="7">
    <location>
        <begin position="416"/>
        <end position="443"/>
    </location>
</feature>
<evidence type="ECO:0000313" key="9">
    <source>
        <dbReference type="EnsemblMetazoa" id="AMIN002415-PA"/>
    </source>
</evidence>
<dbReference type="PANTHER" id="PTHR24379">
    <property type="entry name" value="KRAB AND ZINC FINGER DOMAIN-CONTAINING"/>
    <property type="match status" value="1"/>
</dbReference>
<evidence type="ECO:0000313" key="10">
    <source>
        <dbReference type="Proteomes" id="UP000075920"/>
    </source>
</evidence>
<dbReference type="InterPro" id="IPR036236">
    <property type="entry name" value="Znf_C2H2_sf"/>
</dbReference>
<dbReference type="PROSITE" id="PS50157">
    <property type="entry name" value="ZINC_FINGER_C2H2_2"/>
    <property type="match status" value="5"/>
</dbReference>
<feature type="domain" description="C2H2-type" evidence="7">
    <location>
        <begin position="386"/>
        <end position="414"/>
    </location>
</feature>
<reference evidence="9" key="2">
    <citation type="submission" date="2020-05" db="UniProtKB">
        <authorList>
            <consortium name="EnsemblMetazoa"/>
        </authorList>
    </citation>
    <scope>IDENTIFICATION</scope>
    <source>
        <strain evidence="9">MINIMUS1</strain>
    </source>
</reference>
<keyword evidence="10" id="KW-1185">Reference proteome</keyword>
<evidence type="ECO:0000256" key="3">
    <source>
        <dbReference type="ARBA" id="ARBA00022771"/>
    </source>
</evidence>
<evidence type="ECO:0000256" key="1">
    <source>
        <dbReference type="ARBA" id="ARBA00022723"/>
    </source>
</evidence>
<dbReference type="Proteomes" id="UP000075920">
    <property type="component" value="Unassembled WGS sequence"/>
</dbReference>
<dbReference type="GO" id="GO:0008270">
    <property type="term" value="F:zinc ion binding"/>
    <property type="evidence" value="ECO:0007669"/>
    <property type="project" value="UniProtKB-UniRule"/>
</dbReference>
<evidence type="ECO:0000259" key="7">
    <source>
        <dbReference type="PROSITE" id="PS50157"/>
    </source>
</evidence>
<feature type="binding site" evidence="6">
    <location>
        <position position="10"/>
    </location>
    <ligand>
        <name>Zn(2+)</name>
        <dbReference type="ChEBI" id="CHEBI:29105"/>
    </ligand>
</feature>
<protein>
    <recommendedName>
        <fullName evidence="11">Protein krueppel</fullName>
    </recommendedName>
</protein>
<keyword evidence="2" id="KW-0677">Repeat</keyword>
<proteinExistence type="predicted"/>
<dbReference type="Pfam" id="PF00096">
    <property type="entry name" value="zf-C2H2"/>
    <property type="match status" value="2"/>
</dbReference>
<feature type="binding site" evidence="6">
    <location>
        <position position="13"/>
    </location>
    <ligand>
        <name>Zn(2+)</name>
        <dbReference type="ChEBI" id="CHEBI:29105"/>
    </ligand>
</feature>
<dbReference type="VEuPathDB" id="VectorBase:AMIN002415"/>
<evidence type="ECO:0000256" key="4">
    <source>
        <dbReference type="ARBA" id="ARBA00022833"/>
    </source>
</evidence>
<reference evidence="10" key="1">
    <citation type="submission" date="2013-03" db="EMBL/GenBank/DDBJ databases">
        <title>The Genome Sequence of Anopheles minimus MINIMUS1.</title>
        <authorList>
            <consortium name="The Broad Institute Genomics Platform"/>
            <person name="Neafsey D.E."/>
            <person name="Walton C."/>
            <person name="Walker B."/>
            <person name="Young S.K."/>
            <person name="Zeng Q."/>
            <person name="Gargeya S."/>
            <person name="Fitzgerald M."/>
            <person name="Haas B."/>
            <person name="Abouelleil A."/>
            <person name="Allen A.W."/>
            <person name="Alvarado L."/>
            <person name="Arachchi H.M."/>
            <person name="Berlin A.M."/>
            <person name="Chapman S.B."/>
            <person name="Gainer-Dewar J."/>
            <person name="Goldberg J."/>
            <person name="Griggs A."/>
            <person name="Gujja S."/>
            <person name="Hansen M."/>
            <person name="Howarth C."/>
            <person name="Imamovic A."/>
            <person name="Ireland A."/>
            <person name="Larimer J."/>
            <person name="McCowan C."/>
            <person name="Murphy C."/>
            <person name="Pearson M."/>
            <person name="Poon T.W."/>
            <person name="Priest M."/>
            <person name="Roberts A."/>
            <person name="Saif S."/>
            <person name="Shea T."/>
            <person name="Sisk P."/>
            <person name="Sykes S."/>
            <person name="Wortman J."/>
            <person name="Nusbaum C."/>
            <person name="Birren B."/>
        </authorList>
    </citation>
    <scope>NUCLEOTIDE SEQUENCE [LARGE SCALE GENOMIC DNA]</scope>
    <source>
        <strain evidence="10">MINIMUS1</strain>
    </source>
</reference>
<evidence type="ECO:0000256" key="2">
    <source>
        <dbReference type="ARBA" id="ARBA00022737"/>
    </source>
</evidence>
<dbReference type="SMART" id="SM00355">
    <property type="entry name" value="ZnF_C2H2"/>
    <property type="match status" value="9"/>
</dbReference>